<evidence type="ECO:0008006" key="4">
    <source>
        <dbReference type="Google" id="ProtNLM"/>
    </source>
</evidence>
<organism evidence="2 3">
    <name type="scientific">Corticicoccus populi</name>
    <dbReference type="NCBI Taxonomy" id="1812821"/>
    <lineage>
        <taxon>Bacteria</taxon>
        <taxon>Bacillati</taxon>
        <taxon>Bacillota</taxon>
        <taxon>Bacilli</taxon>
        <taxon>Bacillales</taxon>
        <taxon>Staphylococcaceae</taxon>
        <taxon>Corticicoccus</taxon>
    </lineage>
</organism>
<keyword evidence="1" id="KW-1133">Transmembrane helix</keyword>
<dbReference type="EMBL" id="JBHUOQ010000001">
    <property type="protein sequence ID" value="MFD2829221.1"/>
    <property type="molecule type" value="Genomic_DNA"/>
</dbReference>
<dbReference type="Proteomes" id="UP001597519">
    <property type="component" value="Unassembled WGS sequence"/>
</dbReference>
<evidence type="ECO:0000256" key="1">
    <source>
        <dbReference type="SAM" id="Phobius"/>
    </source>
</evidence>
<keyword evidence="1" id="KW-0472">Membrane</keyword>
<feature type="transmembrane region" description="Helical" evidence="1">
    <location>
        <begin position="35"/>
        <end position="57"/>
    </location>
</feature>
<comment type="caution">
    <text evidence="2">The sequence shown here is derived from an EMBL/GenBank/DDBJ whole genome shotgun (WGS) entry which is preliminary data.</text>
</comment>
<keyword evidence="1" id="KW-0812">Transmembrane</keyword>
<accession>A0ABW5WQX4</accession>
<evidence type="ECO:0000313" key="3">
    <source>
        <dbReference type="Proteomes" id="UP001597519"/>
    </source>
</evidence>
<proteinExistence type="predicted"/>
<gene>
    <name evidence="2" type="ORF">ACFSX4_02000</name>
</gene>
<name>A0ABW5WQX4_9STAP</name>
<sequence>MRLFKALNWITALLLILQLFNTISISWWLVFLPSIIYFGILFLLMLVIGIAIVVVVITTGKSIDDIDADEIREKLNGLKRKGR</sequence>
<feature type="transmembrane region" description="Helical" evidence="1">
    <location>
        <begin position="7"/>
        <end position="29"/>
    </location>
</feature>
<protein>
    <recommendedName>
        <fullName evidence="4">DUF4229 domain-containing protein</fullName>
    </recommendedName>
</protein>
<keyword evidence="3" id="KW-1185">Reference proteome</keyword>
<evidence type="ECO:0000313" key="2">
    <source>
        <dbReference type="EMBL" id="MFD2829221.1"/>
    </source>
</evidence>
<reference evidence="3" key="1">
    <citation type="journal article" date="2019" name="Int. J. Syst. Evol. Microbiol.">
        <title>The Global Catalogue of Microorganisms (GCM) 10K type strain sequencing project: providing services to taxonomists for standard genome sequencing and annotation.</title>
        <authorList>
            <consortium name="The Broad Institute Genomics Platform"/>
            <consortium name="The Broad Institute Genome Sequencing Center for Infectious Disease"/>
            <person name="Wu L."/>
            <person name="Ma J."/>
        </authorList>
    </citation>
    <scope>NUCLEOTIDE SEQUENCE [LARGE SCALE GENOMIC DNA]</scope>
    <source>
        <strain evidence="3">KCTC 33575</strain>
    </source>
</reference>
<dbReference type="RefSeq" id="WP_377771032.1">
    <property type="nucleotide sequence ID" value="NZ_JBHUOQ010000001.1"/>
</dbReference>